<keyword evidence="3 7" id="KW-0812">Transmembrane</keyword>
<dbReference type="GO" id="GO:0016020">
    <property type="term" value="C:membrane"/>
    <property type="evidence" value="ECO:0007669"/>
    <property type="project" value="InterPro"/>
</dbReference>
<keyword evidence="5" id="KW-0406">Ion transport</keyword>
<dbReference type="OrthoDB" id="418484at2759"/>
<evidence type="ECO:0000259" key="8">
    <source>
        <dbReference type="Pfam" id="PF01699"/>
    </source>
</evidence>
<dbReference type="InterPro" id="IPR044880">
    <property type="entry name" value="NCX_ion-bd_dom_sf"/>
</dbReference>
<keyword evidence="2" id="KW-0813">Transport</keyword>
<evidence type="ECO:0000256" key="2">
    <source>
        <dbReference type="ARBA" id="ARBA00022448"/>
    </source>
</evidence>
<evidence type="ECO:0000256" key="5">
    <source>
        <dbReference type="ARBA" id="ARBA00023065"/>
    </source>
</evidence>
<evidence type="ECO:0000256" key="3">
    <source>
        <dbReference type="ARBA" id="ARBA00022692"/>
    </source>
</evidence>
<evidence type="ECO:0000313" key="10">
    <source>
        <dbReference type="Proteomes" id="UP000654075"/>
    </source>
</evidence>
<comment type="caution">
    <text evidence="9">The sequence shown here is derived from an EMBL/GenBank/DDBJ whole genome shotgun (WGS) entry which is preliminary data.</text>
</comment>
<keyword evidence="10" id="KW-1185">Reference proteome</keyword>
<dbReference type="PANTHER" id="PTHR11878">
    <property type="entry name" value="SODIUM/CALCIUM EXCHANGER"/>
    <property type="match status" value="1"/>
</dbReference>
<evidence type="ECO:0000313" key="9">
    <source>
        <dbReference type="EMBL" id="CAE8588976.1"/>
    </source>
</evidence>
<dbReference type="InterPro" id="IPR004837">
    <property type="entry name" value="NaCa_Exmemb"/>
</dbReference>
<dbReference type="GO" id="GO:0005432">
    <property type="term" value="F:calcium:sodium antiporter activity"/>
    <property type="evidence" value="ECO:0007669"/>
    <property type="project" value="InterPro"/>
</dbReference>
<evidence type="ECO:0000256" key="1">
    <source>
        <dbReference type="ARBA" id="ARBA00004127"/>
    </source>
</evidence>
<gene>
    <name evidence="9" type="ORF">PGLA1383_LOCUS7752</name>
</gene>
<feature type="transmembrane region" description="Helical" evidence="7">
    <location>
        <begin position="171"/>
        <end position="192"/>
    </location>
</feature>
<dbReference type="EMBL" id="CAJNNV010003417">
    <property type="protein sequence ID" value="CAE8588976.1"/>
    <property type="molecule type" value="Genomic_DNA"/>
</dbReference>
<proteinExistence type="predicted"/>
<dbReference type="SUPFAM" id="SSF141072">
    <property type="entry name" value="CalX-like"/>
    <property type="match status" value="1"/>
</dbReference>
<evidence type="ECO:0000256" key="6">
    <source>
        <dbReference type="ARBA" id="ARBA00023136"/>
    </source>
</evidence>
<evidence type="ECO:0000256" key="7">
    <source>
        <dbReference type="SAM" id="Phobius"/>
    </source>
</evidence>
<feature type="transmembrane region" description="Helical" evidence="7">
    <location>
        <begin position="373"/>
        <end position="392"/>
    </location>
</feature>
<keyword evidence="6 7" id="KW-0472">Membrane</keyword>
<dbReference type="PRINTS" id="PR01259">
    <property type="entry name" value="NACAEXCHNGR"/>
</dbReference>
<dbReference type="InterPro" id="IPR051171">
    <property type="entry name" value="CaCA"/>
</dbReference>
<feature type="transmembrane region" description="Helical" evidence="7">
    <location>
        <begin position="298"/>
        <end position="319"/>
    </location>
</feature>
<dbReference type="GO" id="GO:0098703">
    <property type="term" value="P:calcium ion import across plasma membrane"/>
    <property type="evidence" value="ECO:0007669"/>
    <property type="project" value="TreeGrafter"/>
</dbReference>
<feature type="transmembrane region" description="Helical" evidence="7">
    <location>
        <begin position="197"/>
        <end position="218"/>
    </location>
</feature>
<sequence length="440" mass="47365">FSGKISCMYSTRLLTAIPGYDFEELSGELVFESGFSTADIELWILPRRPGQHKVDLQLVLDKVSGGGRFKPDSDGGEECNIITVTIKAEGGKRNPATMSLSIIDKVVSVNDFKRCLGGWADQIKAAVRCEDGDDEEGEESSESSILDKVVAAMLYPWNCIYSVLLPPPDVFGGYLCFWISLLHIGLLTIAIVDLAELFGCVAGIQDSITAFTFVALGTSMPDFFASKMAAQNDDNADASIINVTGSNSVNVFLGIGVPWTVASIFWKVNGPTDKWRQRYPDIAASYPDGAFVVRAGELSYTVGVFVVVAVIALVVIRLRRVFCGGELGGPFAAKISSAFLLLCLWIYCIVAIYWRSEQVPTISIEEQLGTAAWILAVALGIAACFVPVAYFIERTFMTSGREVVPAPDDSDKLTGVSPTAEVAPSKVGWSGTEGPAEVIS</sequence>
<dbReference type="InterPro" id="IPR004836">
    <property type="entry name" value="Na_Ca_Ex"/>
</dbReference>
<protein>
    <recommendedName>
        <fullName evidence="8">Sodium/calcium exchanger membrane region domain-containing protein</fullName>
    </recommendedName>
</protein>
<feature type="domain" description="Sodium/calcium exchanger membrane region" evidence="8">
    <location>
        <begin position="174"/>
        <end position="354"/>
    </location>
</feature>
<comment type="subcellular location">
    <subcellularLocation>
        <location evidence="1">Endomembrane system</location>
        <topology evidence="1">Multi-pass membrane protein</topology>
    </subcellularLocation>
</comment>
<name>A0A813DRJ8_POLGL</name>
<dbReference type="Gene3D" id="1.20.1420.30">
    <property type="entry name" value="NCX, central ion-binding region"/>
    <property type="match status" value="1"/>
</dbReference>
<dbReference type="GO" id="GO:0012505">
    <property type="term" value="C:endomembrane system"/>
    <property type="evidence" value="ECO:0007669"/>
    <property type="project" value="UniProtKB-SubCell"/>
</dbReference>
<dbReference type="AlphaFoldDB" id="A0A813DRJ8"/>
<dbReference type="PANTHER" id="PTHR11878:SF65">
    <property type="entry name" value="NA_CA-EXCHANGE PROTEIN, ISOFORM G"/>
    <property type="match status" value="1"/>
</dbReference>
<dbReference type="Proteomes" id="UP000654075">
    <property type="component" value="Unassembled WGS sequence"/>
</dbReference>
<reference evidence="9" key="1">
    <citation type="submission" date="2021-02" db="EMBL/GenBank/DDBJ databases">
        <authorList>
            <person name="Dougan E. K."/>
            <person name="Rhodes N."/>
            <person name="Thang M."/>
            <person name="Chan C."/>
        </authorList>
    </citation>
    <scope>NUCLEOTIDE SEQUENCE</scope>
</reference>
<accession>A0A813DRJ8</accession>
<evidence type="ECO:0000256" key="4">
    <source>
        <dbReference type="ARBA" id="ARBA00022989"/>
    </source>
</evidence>
<organism evidence="9 10">
    <name type="scientific">Polarella glacialis</name>
    <name type="common">Dinoflagellate</name>
    <dbReference type="NCBI Taxonomy" id="89957"/>
    <lineage>
        <taxon>Eukaryota</taxon>
        <taxon>Sar</taxon>
        <taxon>Alveolata</taxon>
        <taxon>Dinophyceae</taxon>
        <taxon>Suessiales</taxon>
        <taxon>Suessiaceae</taxon>
        <taxon>Polarella</taxon>
    </lineage>
</organism>
<dbReference type="Pfam" id="PF01699">
    <property type="entry name" value="Na_Ca_ex"/>
    <property type="match status" value="1"/>
</dbReference>
<feature type="non-terminal residue" evidence="9">
    <location>
        <position position="1"/>
    </location>
</feature>
<keyword evidence="4 7" id="KW-1133">Transmembrane helix</keyword>
<dbReference type="InterPro" id="IPR038081">
    <property type="entry name" value="CalX-like_sf"/>
</dbReference>
<feature type="transmembrane region" description="Helical" evidence="7">
    <location>
        <begin position="331"/>
        <end position="353"/>
    </location>
</feature>